<evidence type="ECO:0000313" key="9">
    <source>
        <dbReference type="EMBL" id="SOC03683.1"/>
    </source>
</evidence>
<feature type="transmembrane region" description="Helical" evidence="8">
    <location>
        <begin position="65"/>
        <end position="87"/>
    </location>
</feature>
<accession>A0A285S9A9</accession>
<dbReference type="STRING" id="538381.GCA_001696535_00173"/>
<feature type="transmembrane region" description="Helical" evidence="8">
    <location>
        <begin position="31"/>
        <end position="53"/>
    </location>
</feature>
<feature type="transmembrane region" description="Helical" evidence="8">
    <location>
        <begin position="197"/>
        <end position="216"/>
    </location>
</feature>
<keyword evidence="3" id="KW-0813">Transport</keyword>
<evidence type="ECO:0000313" key="10">
    <source>
        <dbReference type="Proteomes" id="UP000219331"/>
    </source>
</evidence>
<comment type="similarity">
    <text evidence="2">Belongs to the auxin efflux carrier (TC 2.A.69) family.</text>
</comment>
<dbReference type="Pfam" id="PF03547">
    <property type="entry name" value="Mem_trans"/>
    <property type="match status" value="1"/>
</dbReference>
<evidence type="ECO:0000256" key="7">
    <source>
        <dbReference type="ARBA" id="ARBA00023136"/>
    </source>
</evidence>
<reference evidence="9 10" key="1">
    <citation type="submission" date="2017-08" db="EMBL/GenBank/DDBJ databases">
        <authorList>
            <person name="de Groot N.N."/>
        </authorList>
    </citation>
    <scope>NUCLEOTIDE SEQUENCE [LARGE SCALE GENOMIC DNA]</scope>
    <source>
        <strain evidence="9 10">USBA 352</strain>
    </source>
</reference>
<dbReference type="GO" id="GO:0005886">
    <property type="term" value="C:plasma membrane"/>
    <property type="evidence" value="ECO:0007669"/>
    <property type="project" value="UniProtKB-SubCell"/>
</dbReference>
<evidence type="ECO:0008006" key="11">
    <source>
        <dbReference type="Google" id="ProtNLM"/>
    </source>
</evidence>
<dbReference type="GO" id="GO:0055085">
    <property type="term" value="P:transmembrane transport"/>
    <property type="evidence" value="ECO:0007669"/>
    <property type="project" value="InterPro"/>
</dbReference>
<dbReference type="RefSeq" id="WP_067214941.1">
    <property type="nucleotide sequence ID" value="NZ_MBQE01000001.1"/>
</dbReference>
<evidence type="ECO:0000256" key="3">
    <source>
        <dbReference type="ARBA" id="ARBA00022448"/>
    </source>
</evidence>
<evidence type="ECO:0000256" key="8">
    <source>
        <dbReference type="SAM" id="Phobius"/>
    </source>
</evidence>
<dbReference type="PANTHER" id="PTHR36838">
    <property type="entry name" value="AUXIN EFFLUX CARRIER FAMILY PROTEIN"/>
    <property type="match status" value="1"/>
</dbReference>
<gene>
    <name evidence="9" type="ORF">SAMN05421512_104221</name>
</gene>
<proteinExistence type="inferred from homology"/>
<dbReference type="EMBL" id="OBML01000004">
    <property type="protein sequence ID" value="SOC03683.1"/>
    <property type="molecule type" value="Genomic_DNA"/>
</dbReference>
<sequence length="317" mass="33618">MENVISLALPFFGLIFLGVAAGKLKDIPASGLAWMQFFIIYIALPALFFRLLAKTPIEELTNVGYVAATTFATYCAFAIAFCVGVLASRGNIPEATIQALAGSYSNVGYMGPGLTLAVLGPAAAVPTALVFCFDNILLFTLTPLMMALGGTDNEPPLKTMITVVKRIFTHPFILATIAGVLAAAVEFQPPQAIDTLLTFLSNAAAPCALFAMGVTVAQQPMGRVPMELPVILSVKLIVHPLIVLMLLNWMGGVEPAWVATAVLMACLPPAANVFVIAQQYHVYIQRASSSILIGTIASTITVSIFIYLITEGLLPLQ</sequence>
<feature type="transmembrane region" description="Helical" evidence="8">
    <location>
        <begin position="256"/>
        <end position="277"/>
    </location>
</feature>
<dbReference type="InterPro" id="IPR004776">
    <property type="entry name" value="Mem_transp_PIN-like"/>
</dbReference>
<dbReference type="Gene3D" id="1.20.1530.20">
    <property type="match status" value="1"/>
</dbReference>
<evidence type="ECO:0000256" key="5">
    <source>
        <dbReference type="ARBA" id="ARBA00022692"/>
    </source>
</evidence>
<dbReference type="AlphaFoldDB" id="A0A285S9A9"/>
<protein>
    <recommendedName>
        <fullName evidence="11">Malonate transporter</fullName>
    </recommendedName>
</protein>
<dbReference type="OrthoDB" id="7329340at2"/>
<dbReference type="InterPro" id="IPR038770">
    <property type="entry name" value="Na+/solute_symporter_sf"/>
</dbReference>
<dbReference type="Proteomes" id="UP000219331">
    <property type="component" value="Unassembled WGS sequence"/>
</dbReference>
<dbReference type="PANTHER" id="PTHR36838:SF3">
    <property type="entry name" value="TRANSPORTER AUXIN EFFLUX CARRIER EC FAMILY"/>
    <property type="match status" value="1"/>
</dbReference>
<evidence type="ECO:0000256" key="1">
    <source>
        <dbReference type="ARBA" id="ARBA00004651"/>
    </source>
</evidence>
<comment type="subcellular location">
    <subcellularLocation>
        <location evidence="1">Cell membrane</location>
        <topology evidence="1">Multi-pass membrane protein</topology>
    </subcellularLocation>
</comment>
<evidence type="ECO:0000256" key="6">
    <source>
        <dbReference type="ARBA" id="ARBA00022989"/>
    </source>
</evidence>
<evidence type="ECO:0000256" key="4">
    <source>
        <dbReference type="ARBA" id="ARBA00022475"/>
    </source>
</evidence>
<keyword evidence="4" id="KW-1003">Cell membrane</keyword>
<organism evidence="9 10">
    <name type="scientific">Stappia indica</name>
    <dbReference type="NCBI Taxonomy" id="538381"/>
    <lineage>
        <taxon>Bacteria</taxon>
        <taxon>Pseudomonadati</taxon>
        <taxon>Pseudomonadota</taxon>
        <taxon>Alphaproteobacteria</taxon>
        <taxon>Hyphomicrobiales</taxon>
        <taxon>Stappiaceae</taxon>
        <taxon>Stappia</taxon>
    </lineage>
</organism>
<evidence type="ECO:0000256" key="2">
    <source>
        <dbReference type="ARBA" id="ARBA00010145"/>
    </source>
</evidence>
<keyword evidence="10" id="KW-1185">Reference proteome</keyword>
<feature type="transmembrane region" description="Helical" evidence="8">
    <location>
        <begin position="167"/>
        <end position="185"/>
    </location>
</feature>
<keyword evidence="7 8" id="KW-0472">Membrane</keyword>
<feature type="transmembrane region" description="Helical" evidence="8">
    <location>
        <begin position="123"/>
        <end position="146"/>
    </location>
</feature>
<keyword evidence="6 8" id="KW-1133">Transmembrane helix</keyword>
<name>A0A285S9A9_9HYPH</name>
<keyword evidence="5 8" id="KW-0812">Transmembrane</keyword>
<feature type="transmembrane region" description="Helical" evidence="8">
    <location>
        <begin position="228"/>
        <end position="250"/>
    </location>
</feature>
<feature type="transmembrane region" description="Helical" evidence="8">
    <location>
        <begin position="289"/>
        <end position="309"/>
    </location>
</feature>